<dbReference type="OrthoDB" id="3668814at2"/>
<dbReference type="Proteomes" id="UP000310541">
    <property type="component" value="Unassembled WGS sequence"/>
</dbReference>
<proteinExistence type="predicted"/>
<comment type="caution">
    <text evidence="1">The sequence shown here is derived from an EMBL/GenBank/DDBJ whole genome shotgun (WGS) entry which is preliminary data.</text>
</comment>
<sequence>MVIKKGRCFSMSQDGIEISIKPGLDKESSSVTAVGSVRHIITKKEMKHFGVERDQLKQSAKKFFGQAPKDVFLYSPTPWGDLFSKFGGDETSTVLKVKDAKVIDITSEPVIISSQTFKNDSSSHATFDCAIKDSVSETVESSWSSSNKIEASQAINYTVGFPGGNAGGETKIAYSHSWGEESSQSKQIEVGRSSGVHVNLEPGQGVEAIINASRGNMKVEIVYEAKLSGSFWTNYNPTYKGHHFWRFNIDQVFNTNKIPNSIIVKEHILVGFYANSTIDLKDVKTKRSLNSVIADNSETLSFTT</sequence>
<evidence type="ECO:0000313" key="2">
    <source>
        <dbReference type="Proteomes" id="UP000310541"/>
    </source>
</evidence>
<dbReference type="Gene3D" id="2.170.15.10">
    <property type="entry name" value="Proaerolysin, chain A, domain 3"/>
    <property type="match status" value="1"/>
</dbReference>
<dbReference type="EMBL" id="SWFM01000002">
    <property type="protein sequence ID" value="TKD70766.1"/>
    <property type="molecule type" value="Genomic_DNA"/>
</dbReference>
<name>A0A4U1MJS3_9BACL</name>
<evidence type="ECO:0000313" key="1">
    <source>
        <dbReference type="EMBL" id="TKD70766.1"/>
    </source>
</evidence>
<protein>
    <submittedName>
        <fullName evidence="1">Follicular epithelium yolk protein subunit</fullName>
    </submittedName>
</protein>
<dbReference type="SUPFAM" id="SSF56973">
    <property type="entry name" value="Aerolisin/ETX pore-forming domain"/>
    <property type="match status" value="1"/>
</dbReference>
<reference evidence="1 2" key="1">
    <citation type="submission" date="2019-04" db="EMBL/GenBank/DDBJ databases">
        <title>Genome sequence of Bacillus hwajinpoensis strain Y2.</title>
        <authorList>
            <person name="Fair J.L."/>
            <person name="Maclea K.S."/>
        </authorList>
    </citation>
    <scope>NUCLEOTIDE SEQUENCE [LARGE SCALE GENOMIC DNA]</scope>
    <source>
        <strain evidence="1 2">Y2</strain>
    </source>
</reference>
<gene>
    <name evidence="1" type="ORF">FBF83_09130</name>
</gene>
<dbReference type="AlphaFoldDB" id="A0A4U1MJS3"/>
<organism evidence="1 2">
    <name type="scientific">Guptibacillus hwajinpoensis</name>
    <dbReference type="NCBI Taxonomy" id="208199"/>
    <lineage>
        <taxon>Bacteria</taxon>
        <taxon>Bacillati</taxon>
        <taxon>Bacillota</taxon>
        <taxon>Bacilli</taxon>
        <taxon>Bacillales</taxon>
        <taxon>Guptibacillaceae</taxon>
        <taxon>Guptibacillus</taxon>
    </lineage>
</organism>
<accession>A0A4U1MJS3</accession>
<dbReference type="CDD" id="cd20235">
    <property type="entry name" value="PFM_spherulin-2a-like"/>
    <property type="match status" value="1"/>
</dbReference>